<dbReference type="GO" id="GO:0030692">
    <property type="term" value="C:Noc4p-Nop14p complex"/>
    <property type="evidence" value="ECO:0007669"/>
    <property type="project" value="TreeGrafter"/>
</dbReference>
<keyword evidence="9" id="KW-1185">Reference proteome</keyword>
<dbReference type="VEuPathDB" id="TriTrypDB:Lsey_0405_0070"/>
<dbReference type="GO" id="GO:0030490">
    <property type="term" value="P:maturation of SSU-rRNA"/>
    <property type="evidence" value="ECO:0007669"/>
    <property type="project" value="TreeGrafter"/>
</dbReference>
<organism evidence="8 9">
    <name type="scientific">Leptomonas seymouri</name>
    <dbReference type="NCBI Taxonomy" id="5684"/>
    <lineage>
        <taxon>Eukaryota</taxon>
        <taxon>Discoba</taxon>
        <taxon>Euglenozoa</taxon>
        <taxon>Kinetoplastea</taxon>
        <taxon>Metakinetoplastina</taxon>
        <taxon>Trypanosomatida</taxon>
        <taxon>Trypanosomatidae</taxon>
        <taxon>Leishmaniinae</taxon>
        <taxon>Leptomonas</taxon>
    </lineage>
</organism>
<reference evidence="8 9" key="1">
    <citation type="journal article" date="2015" name="PLoS Pathog.">
        <title>Leptomonas seymouri: Adaptations to the Dixenous Life Cycle Analyzed by Genome Sequencing, Transcriptome Profiling and Co-infection with Leishmania donovani.</title>
        <authorList>
            <person name="Kraeva N."/>
            <person name="Butenko A."/>
            <person name="Hlavacova J."/>
            <person name="Kostygov A."/>
            <person name="Myskova J."/>
            <person name="Grybchuk D."/>
            <person name="Lestinova T."/>
            <person name="Votypka J."/>
            <person name="Volf P."/>
            <person name="Opperdoes F."/>
            <person name="Flegontov P."/>
            <person name="Lukes J."/>
            <person name="Yurchenko V."/>
        </authorList>
    </citation>
    <scope>NUCLEOTIDE SEQUENCE [LARGE SCALE GENOMIC DNA]</scope>
    <source>
        <strain evidence="8 9">ATCC 30220</strain>
    </source>
</reference>
<comment type="similarity">
    <text evidence="2">Belongs to the NOP14 family.</text>
</comment>
<keyword evidence="3" id="KW-0690">Ribosome biogenesis</keyword>
<dbReference type="OrthoDB" id="441771at2759"/>
<feature type="region of interest" description="Disordered" evidence="7">
    <location>
        <begin position="79"/>
        <end position="119"/>
    </location>
</feature>
<dbReference type="InterPro" id="IPR007276">
    <property type="entry name" value="Nop14"/>
</dbReference>
<evidence type="ECO:0000256" key="1">
    <source>
        <dbReference type="ARBA" id="ARBA00004604"/>
    </source>
</evidence>
<evidence type="ECO:0000313" key="8">
    <source>
        <dbReference type="EMBL" id="KPI83267.1"/>
    </source>
</evidence>
<name>A0A0N0P355_LEPSE</name>
<comment type="function">
    <text evidence="6">Involved in nucleolar processing of pre-18S ribosomal RNA. Has a role in the nuclear export of 40S pre-ribosomal subunit to the cytoplasm.</text>
</comment>
<dbReference type="AlphaFoldDB" id="A0A0N0P355"/>
<evidence type="ECO:0000256" key="3">
    <source>
        <dbReference type="ARBA" id="ARBA00022517"/>
    </source>
</evidence>
<gene>
    <name evidence="8" type="ORF">ABL78_7712</name>
</gene>
<accession>A0A0N0P355</accession>
<evidence type="ECO:0000256" key="2">
    <source>
        <dbReference type="ARBA" id="ARBA00007466"/>
    </source>
</evidence>
<dbReference type="EMBL" id="LJSK01000405">
    <property type="protein sequence ID" value="KPI83267.1"/>
    <property type="molecule type" value="Genomic_DNA"/>
</dbReference>
<dbReference type="GO" id="GO:0032040">
    <property type="term" value="C:small-subunit processome"/>
    <property type="evidence" value="ECO:0007669"/>
    <property type="project" value="InterPro"/>
</dbReference>
<evidence type="ECO:0000256" key="4">
    <source>
        <dbReference type="ARBA" id="ARBA00022552"/>
    </source>
</evidence>
<dbReference type="PANTHER" id="PTHR23183">
    <property type="entry name" value="NOP14"/>
    <property type="match status" value="1"/>
</dbReference>
<evidence type="ECO:0000256" key="6">
    <source>
        <dbReference type="ARBA" id="ARBA00024695"/>
    </source>
</evidence>
<keyword evidence="4" id="KW-0698">rRNA processing</keyword>
<feature type="compositionally biased region" description="Basic residues" evidence="7">
    <location>
        <begin position="94"/>
        <end position="103"/>
    </location>
</feature>
<proteinExistence type="inferred from homology"/>
<dbReference type="PANTHER" id="PTHR23183:SF0">
    <property type="entry name" value="NUCLEOLAR PROTEIN 14"/>
    <property type="match status" value="1"/>
</dbReference>
<keyword evidence="5" id="KW-0539">Nucleus</keyword>
<evidence type="ECO:0000256" key="5">
    <source>
        <dbReference type="ARBA" id="ARBA00023242"/>
    </source>
</evidence>
<dbReference type="Proteomes" id="UP000038009">
    <property type="component" value="Unassembled WGS sequence"/>
</dbReference>
<evidence type="ECO:0000313" key="9">
    <source>
        <dbReference type="Proteomes" id="UP000038009"/>
    </source>
</evidence>
<comment type="caution">
    <text evidence="8">The sequence shown here is derived from an EMBL/GenBank/DDBJ whole genome shotgun (WGS) entry which is preliminary data.</text>
</comment>
<evidence type="ECO:0000256" key="7">
    <source>
        <dbReference type="SAM" id="MobiDB-lite"/>
    </source>
</evidence>
<protein>
    <submittedName>
        <fullName evidence="8">Uncharacterized protein</fullName>
    </submittedName>
</protein>
<sequence>MRTFRPRPIRQFDPLLAEREENAVKNEVRIMKHSIREDKKRLMRHLTAEATVQRRGQERRAAVDDAQRERRYHSVLQLVQQQQHSMNTVESLKSRAKAKKKKGISGESSTRPADGDDAG</sequence>
<comment type="subcellular location">
    <subcellularLocation>
        <location evidence="1">Nucleus</location>
        <location evidence="1">Nucleolus</location>
    </subcellularLocation>
</comment>